<feature type="compositionally biased region" description="Polar residues" evidence="8">
    <location>
        <begin position="35"/>
        <end position="54"/>
    </location>
</feature>
<dbReference type="InterPro" id="IPR003607">
    <property type="entry name" value="HD/PDEase_dom"/>
</dbReference>
<dbReference type="STRING" id="1156394.T0QKJ9"/>
<dbReference type="GO" id="GO:0004114">
    <property type="term" value="F:3',5'-cyclic-nucleotide phosphodiesterase activity"/>
    <property type="evidence" value="ECO:0007669"/>
    <property type="project" value="InterPro"/>
</dbReference>
<keyword evidence="3 7" id="KW-0378">Hydrolase</keyword>
<keyword evidence="1" id="KW-0140">cGMP</keyword>
<comment type="similarity">
    <text evidence="7">Belongs to the cyclic nucleotide phosphodiesterase family.</text>
</comment>
<dbReference type="GO" id="GO:0046872">
    <property type="term" value="F:metal ion binding"/>
    <property type="evidence" value="ECO:0007669"/>
    <property type="project" value="UniProtKB-KW"/>
</dbReference>
<dbReference type="AlphaFoldDB" id="T0QKJ9"/>
<feature type="binding site" evidence="5">
    <location>
        <position position="938"/>
    </location>
    <ligand>
        <name>AMP</name>
        <dbReference type="ChEBI" id="CHEBI:456215"/>
    </ligand>
</feature>
<dbReference type="Gene3D" id="3.30.450.40">
    <property type="match status" value="2"/>
</dbReference>
<feature type="binding site" evidence="5">
    <location>
        <position position="822"/>
    </location>
    <ligand>
        <name>AMP</name>
        <dbReference type="ChEBI" id="CHEBI:456215"/>
    </ligand>
</feature>
<name>T0QKJ9_SAPDV</name>
<dbReference type="SUPFAM" id="SSF55781">
    <property type="entry name" value="GAF domain-like"/>
    <property type="match status" value="2"/>
</dbReference>
<organism evidence="10 11">
    <name type="scientific">Saprolegnia diclina (strain VS20)</name>
    <dbReference type="NCBI Taxonomy" id="1156394"/>
    <lineage>
        <taxon>Eukaryota</taxon>
        <taxon>Sar</taxon>
        <taxon>Stramenopiles</taxon>
        <taxon>Oomycota</taxon>
        <taxon>Saprolegniomycetes</taxon>
        <taxon>Saprolegniales</taxon>
        <taxon>Saprolegniaceae</taxon>
        <taxon>Saprolegnia</taxon>
    </lineage>
</organism>
<dbReference type="InterPro" id="IPR023088">
    <property type="entry name" value="PDEase"/>
</dbReference>
<protein>
    <recommendedName>
        <fullName evidence="7">Phosphodiesterase</fullName>
        <ecNumber evidence="7">3.1.4.-</ecNumber>
    </recommendedName>
</protein>
<feature type="domain" description="PDEase" evidence="9">
    <location>
        <begin position="702"/>
        <end position="1034"/>
    </location>
</feature>
<dbReference type="GO" id="GO:0007165">
    <property type="term" value="P:signal transduction"/>
    <property type="evidence" value="ECO:0007669"/>
    <property type="project" value="InterPro"/>
</dbReference>
<feature type="binding site" evidence="6">
    <location>
        <position position="822"/>
    </location>
    <ligand>
        <name>Zn(2+)</name>
        <dbReference type="ChEBI" id="CHEBI:29105"/>
        <label>2</label>
    </ligand>
</feature>
<evidence type="ECO:0000256" key="1">
    <source>
        <dbReference type="ARBA" id="ARBA00022535"/>
    </source>
</evidence>
<feature type="binding site" evidence="6">
    <location>
        <position position="822"/>
    </location>
    <ligand>
        <name>Zn(2+)</name>
        <dbReference type="ChEBI" id="CHEBI:29105"/>
        <label>1</label>
    </ligand>
</feature>
<evidence type="ECO:0000259" key="9">
    <source>
        <dbReference type="PROSITE" id="PS51845"/>
    </source>
</evidence>
<feature type="compositionally biased region" description="Basic and acidic residues" evidence="8">
    <location>
        <begin position="82"/>
        <end position="97"/>
    </location>
</feature>
<dbReference type="InterPro" id="IPR023174">
    <property type="entry name" value="PDEase_CS"/>
</dbReference>
<dbReference type="RefSeq" id="XP_008608126.1">
    <property type="nucleotide sequence ID" value="XM_008609904.1"/>
</dbReference>
<dbReference type="GeneID" id="19944967"/>
<dbReference type="PANTHER" id="PTHR11347">
    <property type="entry name" value="CYCLIC NUCLEOTIDE PHOSPHODIESTERASE"/>
    <property type="match status" value="1"/>
</dbReference>
<dbReference type="PROSITE" id="PS00126">
    <property type="entry name" value="PDEASE_I_1"/>
    <property type="match status" value="1"/>
</dbReference>
<evidence type="ECO:0000256" key="3">
    <source>
        <dbReference type="ARBA" id="ARBA00022801"/>
    </source>
</evidence>
<reference evidence="10 11" key="1">
    <citation type="submission" date="2012-04" db="EMBL/GenBank/DDBJ databases">
        <title>The Genome Sequence of Saprolegnia declina VS20.</title>
        <authorList>
            <consortium name="The Broad Institute Genome Sequencing Platform"/>
            <person name="Russ C."/>
            <person name="Nusbaum C."/>
            <person name="Tyler B."/>
            <person name="van West P."/>
            <person name="Dieguez-Uribeondo J."/>
            <person name="de Bruijn I."/>
            <person name="Tripathy S."/>
            <person name="Jiang R."/>
            <person name="Young S.K."/>
            <person name="Zeng Q."/>
            <person name="Gargeya S."/>
            <person name="Fitzgerald M."/>
            <person name="Haas B."/>
            <person name="Abouelleil A."/>
            <person name="Alvarado L."/>
            <person name="Arachchi H.M."/>
            <person name="Berlin A."/>
            <person name="Chapman S.B."/>
            <person name="Goldberg J."/>
            <person name="Griggs A."/>
            <person name="Gujja S."/>
            <person name="Hansen M."/>
            <person name="Howarth C."/>
            <person name="Imamovic A."/>
            <person name="Larimer J."/>
            <person name="McCowen C."/>
            <person name="Montmayeur A."/>
            <person name="Murphy C."/>
            <person name="Neiman D."/>
            <person name="Pearson M."/>
            <person name="Priest M."/>
            <person name="Roberts A."/>
            <person name="Saif S."/>
            <person name="Shea T."/>
            <person name="Sisk P."/>
            <person name="Sykes S."/>
            <person name="Wortman J."/>
            <person name="Nusbaum C."/>
            <person name="Birren B."/>
        </authorList>
    </citation>
    <scope>NUCLEOTIDE SEQUENCE [LARGE SCALE GENOMIC DNA]</scope>
    <source>
        <strain evidence="10 11">VS20</strain>
    </source>
</reference>
<dbReference type="CDD" id="cd00077">
    <property type="entry name" value="HDc"/>
    <property type="match status" value="1"/>
</dbReference>
<keyword evidence="11" id="KW-1185">Reference proteome</keyword>
<dbReference type="InterPro" id="IPR036971">
    <property type="entry name" value="PDEase_catalytic_dom_sf"/>
</dbReference>
<gene>
    <name evidence="10" type="ORF">SDRG_04240</name>
</gene>
<proteinExistence type="inferred from homology"/>
<dbReference type="PROSITE" id="PS51845">
    <property type="entry name" value="PDEASE_I_2"/>
    <property type="match status" value="1"/>
</dbReference>
<evidence type="ECO:0000256" key="8">
    <source>
        <dbReference type="SAM" id="MobiDB-lite"/>
    </source>
</evidence>
<dbReference type="InterPro" id="IPR002073">
    <property type="entry name" value="PDEase_catalytic_dom"/>
</dbReference>
<dbReference type="InParanoid" id="T0QKJ9"/>
<dbReference type="Gene3D" id="1.10.1300.10">
    <property type="entry name" value="3'5'-cyclic nucleotide phosphodiesterase, catalytic domain"/>
    <property type="match status" value="1"/>
</dbReference>
<feature type="binding site" evidence="5">
    <location>
        <position position="991"/>
    </location>
    <ligand>
        <name>AMP</name>
        <dbReference type="ChEBI" id="CHEBI:456215"/>
    </ligand>
</feature>
<accession>T0QKJ9</accession>
<dbReference type="Proteomes" id="UP000030762">
    <property type="component" value="Unassembled WGS sequence"/>
</dbReference>
<dbReference type="SMART" id="SM00065">
    <property type="entry name" value="GAF"/>
    <property type="match status" value="2"/>
</dbReference>
<dbReference type="Pfam" id="PF01590">
    <property type="entry name" value="GAF"/>
    <property type="match status" value="2"/>
</dbReference>
<dbReference type="SUPFAM" id="SSF109604">
    <property type="entry name" value="HD-domain/PDEase-like"/>
    <property type="match status" value="1"/>
</dbReference>
<dbReference type="OMA" id="KWQELCS"/>
<evidence type="ECO:0000313" key="11">
    <source>
        <dbReference type="Proteomes" id="UP000030762"/>
    </source>
</evidence>
<dbReference type="InterPro" id="IPR003018">
    <property type="entry name" value="GAF"/>
</dbReference>
<dbReference type="InterPro" id="IPR029016">
    <property type="entry name" value="GAF-like_dom_sf"/>
</dbReference>
<dbReference type="EMBL" id="JH767141">
    <property type="protein sequence ID" value="EQC38534.1"/>
    <property type="molecule type" value="Genomic_DNA"/>
</dbReference>
<feature type="binding site" evidence="6">
    <location>
        <position position="821"/>
    </location>
    <ligand>
        <name>Zn(2+)</name>
        <dbReference type="ChEBI" id="CHEBI:29105"/>
        <label>1</label>
    </ligand>
</feature>
<evidence type="ECO:0000256" key="7">
    <source>
        <dbReference type="RuleBase" id="RU363067"/>
    </source>
</evidence>
<dbReference type="OrthoDB" id="189220at2759"/>
<dbReference type="EC" id="3.1.4.-" evidence="7"/>
<feature type="active site" description="Proton donor" evidence="4">
    <location>
        <position position="781"/>
    </location>
</feature>
<dbReference type="PRINTS" id="PR00387">
    <property type="entry name" value="PDIESTERASE1"/>
</dbReference>
<feature type="compositionally biased region" description="Low complexity" evidence="8">
    <location>
        <begin position="108"/>
        <end position="120"/>
    </location>
</feature>
<feature type="binding site" evidence="5">
    <location>
        <begin position="781"/>
        <end position="785"/>
    </location>
    <ligand>
        <name>AMP</name>
        <dbReference type="ChEBI" id="CHEBI:456215"/>
    </ligand>
</feature>
<evidence type="ECO:0000256" key="5">
    <source>
        <dbReference type="PIRSR" id="PIRSR623088-2"/>
    </source>
</evidence>
<dbReference type="eggNOG" id="KOG3689">
    <property type="taxonomic scope" value="Eukaryota"/>
</dbReference>
<feature type="binding site" evidence="6">
    <location>
        <position position="785"/>
    </location>
    <ligand>
        <name>Zn(2+)</name>
        <dbReference type="ChEBI" id="CHEBI:29105"/>
        <label>1</label>
    </ligand>
</feature>
<evidence type="ECO:0000256" key="4">
    <source>
        <dbReference type="PIRSR" id="PIRSR623088-1"/>
    </source>
</evidence>
<feature type="region of interest" description="Disordered" evidence="8">
    <location>
        <begin position="1"/>
        <end position="200"/>
    </location>
</feature>
<evidence type="ECO:0000256" key="2">
    <source>
        <dbReference type="ARBA" id="ARBA00022723"/>
    </source>
</evidence>
<evidence type="ECO:0000313" key="10">
    <source>
        <dbReference type="EMBL" id="EQC38534.1"/>
    </source>
</evidence>
<feature type="binding site" evidence="6">
    <location>
        <position position="938"/>
    </location>
    <ligand>
        <name>Zn(2+)</name>
        <dbReference type="ChEBI" id="CHEBI:29105"/>
        <label>1</label>
    </ligand>
</feature>
<sequence length="1090" mass="120655">MEATTDAKLVLPPVSEKCVEKGPSPAKPNDAAKTPRSSNAAKIETTRLSATSLEKASEISPARPAGHLPETSPPRRISVTRADMRRSSILPRSDDANAVRPSSPSPPKGASSSSPIASSSQLQRMPSGRGIVAEKSPVKDLSPKRKPPTHLHHLEPTVRRCLATKDGAGALEPSAKRKSARNLVRTSMTKTDSGGGNESHTLGHLSPLTSVPPLHLHDRMGASPSRHKLELQQRLTDIEHCQLPIIPSTPESGAFDEKRLSEMSQSEYAEFCASLGLPDLRRHHAKLFKLVRQYQTLFSVASSISVEIDSGEALSRIIEGTYEVLEVDHVALYLINHKKETLHMCVSRSSRSTEYPLNKGVLGHVAKFAESVIIQDVENDARCDQDTDKYLVDGSLLRNLLCVPILDPSKVPVAVLRCANKATDFTRSDCMSLELIASIAGHTLHKLELYEVAMLAGRKASAMLEVVRAIATECNDLNGMIHKIIDVAKTALHCDKLSLFLCHREKRELVCCVSYDPVLRRMVIPYGVGIAGYVAGTGQVLRIDNCYDDPRFNAATDRKMDYKTISALCAPVITHDNDMVAVIQAINKLTVPSTEHPPALDTIIPFQDADVQMLTAFCDEIASSLRRSALETAYHQVLQGVNHMKRRDSLTLVVSSLLSSYSQPAAPARPSKRYWYIYAFRAVGKFMRRLKQHRGVQTWIGNDQAPALLLKCTLRAHWSSAQVAFDDFSFNIFTCPSDQLRHLCVEAFREIGLFETFSVPAEVGLAFVTRVQEEYLDNPYHSWWHGVDVFQRCFALLSRTSLLSLLQPMHVFALLLSALTHDVGHPGTDNGFEAATLSPLAVLYNDTSVLEQHHAAETFRILGDASCNIAVGLCRVAFQSLRKLVIDAILQTDMKSHFDLVHALEDAHNRELKQMPAFDSDDATHIKHLLGSVLHAADIGAQVYPVDVAWEWSRRLVEEFALLAAKERSAGIPVAVFRAHLETDKDIATLQLNFINYIVTPLWTLLMELFPAAKVLKTNLDCNRMYFQHDIADTSDGHGKRRSLCVTPTLSLVPSHRLAKRSATTHFTEQACHVITETLIQPSKSDYKRN</sequence>
<keyword evidence="2 6" id="KW-0479">Metal-binding</keyword>
<dbReference type="Pfam" id="PF00233">
    <property type="entry name" value="PDEase_I"/>
    <property type="match status" value="1"/>
</dbReference>
<dbReference type="VEuPathDB" id="FungiDB:SDRG_04240"/>
<comment type="cofactor">
    <cofactor evidence="7">
        <name>a divalent metal cation</name>
        <dbReference type="ChEBI" id="CHEBI:60240"/>
    </cofactor>
    <text evidence="7">Binds 2 divalent metal cations per subunit. Site 1 may preferentially bind zinc ions, while site 2 has a preference for magnesium and/or manganese ions.</text>
</comment>
<evidence type="ECO:0000256" key="6">
    <source>
        <dbReference type="PIRSR" id="PIRSR623088-3"/>
    </source>
</evidence>